<dbReference type="EMBL" id="VRMN01000016">
    <property type="protein sequence ID" value="KAA8491042.1"/>
    <property type="molecule type" value="Genomic_DNA"/>
</dbReference>
<evidence type="ECO:0000259" key="1">
    <source>
        <dbReference type="PROSITE" id="PS51747"/>
    </source>
</evidence>
<dbReference type="SUPFAM" id="SSF53927">
    <property type="entry name" value="Cytidine deaminase-like"/>
    <property type="match status" value="1"/>
</dbReference>
<protein>
    <submittedName>
        <fullName evidence="2">Guanine deaminase</fullName>
    </submittedName>
</protein>
<organism evidence="2 3">
    <name type="scientific">Porphyridium purpureum</name>
    <name type="common">Red alga</name>
    <name type="synonym">Porphyridium cruentum</name>
    <dbReference type="NCBI Taxonomy" id="35688"/>
    <lineage>
        <taxon>Eukaryota</taxon>
        <taxon>Rhodophyta</taxon>
        <taxon>Bangiophyceae</taxon>
        <taxon>Porphyridiales</taxon>
        <taxon>Porphyridiaceae</taxon>
        <taxon>Porphyridium</taxon>
    </lineage>
</organism>
<dbReference type="AlphaFoldDB" id="A0A5J4YJ14"/>
<keyword evidence="3" id="KW-1185">Reference proteome</keyword>
<comment type="caution">
    <text evidence="2">The sequence shown here is derived from an EMBL/GenBank/DDBJ whole genome shotgun (WGS) entry which is preliminary data.</text>
</comment>
<name>A0A5J4YJ14_PORPP</name>
<proteinExistence type="predicted"/>
<dbReference type="PANTHER" id="PTHR11079:SF162">
    <property type="entry name" value="RIBOFLAVIN BIOSYNTHESIS PROTEIN PYRD, CHLOROPLASTIC"/>
    <property type="match status" value="1"/>
</dbReference>
<dbReference type="CDD" id="cd01285">
    <property type="entry name" value="nucleoside_deaminase"/>
    <property type="match status" value="1"/>
</dbReference>
<dbReference type="Proteomes" id="UP000324585">
    <property type="component" value="Unassembled WGS sequence"/>
</dbReference>
<dbReference type="GO" id="GO:0003824">
    <property type="term" value="F:catalytic activity"/>
    <property type="evidence" value="ECO:0007669"/>
    <property type="project" value="InterPro"/>
</dbReference>
<evidence type="ECO:0000313" key="2">
    <source>
        <dbReference type="EMBL" id="KAA8491042.1"/>
    </source>
</evidence>
<dbReference type="OrthoDB" id="408702at2759"/>
<dbReference type="InterPro" id="IPR016193">
    <property type="entry name" value="Cytidine_deaminase-like"/>
</dbReference>
<dbReference type="Gene3D" id="3.40.140.10">
    <property type="entry name" value="Cytidine Deaminase, domain 2"/>
    <property type="match status" value="1"/>
</dbReference>
<dbReference type="InterPro" id="IPR002125">
    <property type="entry name" value="CMP_dCMP_dom"/>
</dbReference>
<feature type="domain" description="CMP/dCMP-type deaminase" evidence="1">
    <location>
        <begin position="32"/>
        <end position="170"/>
    </location>
</feature>
<sequence>MSASPSDLAVGFQVCLPDWLAASLAQLPSEFVCVEDRMRLVLSLARRNVEEQTGGPFAACVFERDSGRLVSVGVNRVEASRLSSAHAEVVCLSLAQRALQSYDLSQGGIVRQLVVNWRPCAMCFGAVLWSGVADLVIAGDGPELERITGFDEGPVVETWRQELEKRGIALTMDVLRKEAVEGFYAFAKSGNAVYNARQG</sequence>
<dbReference type="PANTHER" id="PTHR11079">
    <property type="entry name" value="CYTOSINE DEAMINASE FAMILY MEMBER"/>
    <property type="match status" value="1"/>
</dbReference>
<reference evidence="3" key="1">
    <citation type="journal article" date="2019" name="Nat. Commun.">
        <title>Expansion of phycobilisome linker gene families in mesophilic red algae.</title>
        <authorList>
            <person name="Lee J."/>
            <person name="Kim D."/>
            <person name="Bhattacharya D."/>
            <person name="Yoon H.S."/>
        </authorList>
    </citation>
    <scope>NUCLEOTIDE SEQUENCE [LARGE SCALE GENOMIC DNA]</scope>
    <source>
        <strain evidence="3">CCMP 1328</strain>
    </source>
</reference>
<accession>A0A5J4YJ14</accession>
<evidence type="ECO:0000313" key="3">
    <source>
        <dbReference type="Proteomes" id="UP000324585"/>
    </source>
</evidence>
<dbReference type="Pfam" id="PF00383">
    <property type="entry name" value="dCMP_cyt_deam_1"/>
    <property type="match status" value="1"/>
</dbReference>
<dbReference type="OMA" id="CYGATIW"/>
<gene>
    <name evidence="2" type="ORF">FVE85_4459</name>
</gene>
<dbReference type="PROSITE" id="PS51747">
    <property type="entry name" value="CYT_DCMP_DEAMINASES_2"/>
    <property type="match status" value="1"/>
</dbReference>